<feature type="compositionally biased region" description="Polar residues" evidence="1">
    <location>
        <begin position="245"/>
        <end position="257"/>
    </location>
</feature>
<feature type="compositionally biased region" description="Polar residues" evidence="1">
    <location>
        <begin position="914"/>
        <end position="927"/>
    </location>
</feature>
<feature type="compositionally biased region" description="Polar residues" evidence="1">
    <location>
        <begin position="340"/>
        <end position="354"/>
    </location>
</feature>
<feature type="compositionally biased region" description="Low complexity" evidence="1">
    <location>
        <begin position="940"/>
        <end position="953"/>
    </location>
</feature>
<feature type="region of interest" description="Disordered" evidence="1">
    <location>
        <begin position="151"/>
        <end position="427"/>
    </location>
</feature>
<feature type="region of interest" description="Disordered" evidence="1">
    <location>
        <begin position="533"/>
        <end position="597"/>
    </location>
</feature>
<feature type="compositionally biased region" description="Polar residues" evidence="1">
    <location>
        <begin position="827"/>
        <end position="844"/>
    </location>
</feature>
<protein>
    <submittedName>
        <fullName evidence="3">Uncharacterized protein</fullName>
    </submittedName>
</protein>
<feature type="compositionally biased region" description="Polar residues" evidence="1">
    <location>
        <begin position="754"/>
        <end position="812"/>
    </location>
</feature>
<feature type="compositionally biased region" description="Basic and acidic residues" evidence="1">
    <location>
        <begin position="355"/>
        <end position="366"/>
    </location>
</feature>
<feature type="compositionally biased region" description="Low complexity" evidence="1">
    <location>
        <begin position="270"/>
        <end position="281"/>
    </location>
</feature>
<feature type="compositionally biased region" description="Polar residues" evidence="1">
    <location>
        <begin position="559"/>
        <end position="593"/>
    </location>
</feature>
<keyword evidence="4" id="KW-1185">Reference proteome</keyword>
<feature type="compositionally biased region" description="Low complexity" evidence="1">
    <location>
        <begin position="170"/>
        <end position="182"/>
    </location>
</feature>
<organism evidence="3 4">
    <name type="scientific">Argiope bruennichi</name>
    <name type="common">Wasp spider</name>
    <name type="synonym">Aranea bruennichi</name>
    <dbReference type="NCBI Taxonomy" id="94029"/>
    <lineage>
        <taxon>Eukaryota</taxon>
        <taxon>Metazoa</taxon>
        <taxon>Ecdysozoa</taxon>
        <taxon>Arthropoda</taxon>
        <taxon>Chelicerata</taxon>
        <taxon>Arachnida</taxon>
        <taxon>Araneae</taxon>
        <taxon>Araneomorphae</taxon>
        <taxon>Entelegynae</taxon>
        <taxon>Araneoidea</taxon>
        <taxon>Araneidae</taxon>
        <taxon>Argiope</taxon>
    </lineage>
</organism>
<feature type="signal peptide" evidence="2">
    <location>
        <begin position="1"/>
        <end position="27"/>
    </location>
</feature>
<dbReference type="AlphaFoldDB" id="A0A8T0ED77"/>
<evidence type="ECO:0000313" key="4">
    <source>
        <dbReference type="Proteomes" id="UP000807504"/>
    </source>
</evidence>
<sequence>MESKQAMSSAVATLLVLAMFNILPIGGQFVCPWCDKSMQNRLLDCVYAELVSRPQMITLPLQEIDNIKWTISSASDSMIGIPYAEKKVQMDEIFMKTIADAFKRHNQQNNQVMISVVADLAGRCYSSVTGYNHNVVTQDMKRMIIENVKQNPTPLGEDSKPVPNSGMPYPANQNNFQPSQPQIQPPIIPANPAAQRDTSYQPPAANNSPFQNQPPVNGNGYNSNPSLQSNWPLKKSGPVNPPVSQPVNTFNNPSFVNDSPFKPTAAPPLNSFNNPSAVNNAPVPPPTNPSNNPPFVNNGAGPSGNWPPKDQNLSNNPPFVNNGAGPSGNWPPKDQRQAGLDSSINQAPADSSPANDRESQSNRDSPDNAPLTSTSSPKTSSPSQDSKSSNADSLDNSNVTTLSPNPDVSNKKTTETEKSGEEEPCDEKFKIALNDKLINDERFTSFFGKLPTSTTKPALPRIMSRVFKEYGIEQHYSEFSTFWKFESKTLNKESKAEDWDEIISKICKIIFSRNNLLDKDCEETGRKIADYILDKLPGDPPASSAENQNQNGGKDKTSTESNTDSSVQNANPALTSTTIAPLENNSDNTTNPEDLTFPELRSRLGNIFDRDGSPKEKSDDVPLYEMLTAFETQHYLQTLHDAAESCKTPSGFNFKKFLGTMTNVTDLIQKNHPDWSHDKCEKEMYSATVAVLTKELQDALKSNNDNAKSKSSTNQSDSVEDSSDSNSGAKPPASSDRNISSDDSTDPSADSDDTGNAPQPQQEFRNQGSYPNGQGSVNTPPSGNQPGSGNWNAGLTQPSNSTPGPVNSNFANRNPPLPAKQPYEPNYGSQDNGNKFSQPITQNYPAFPPANMNTQPYPGSQAPPSIPNPGFQQSPNFAPNSGVRNSHNGNFGNNRFQEGNRGLNNGPTNPALLNGNSQTFQPQSNWDYNRGVPATEPVVQNRNNQQQFNPNDNSRFPASRPTIPQWQY</sequence>
<dbReference type="Proteomes" id="UP000807504">
    <property type="component" value="Unassembled WGS sequence"/>
</dbReference>
<reference evidence="3" key="2">
    <citation type="submission" date="2020-06" db="EMBL/GenBank/DDBJ databases">
        <authorList>
            <person name="Sheffer M."/>
        </authorList>
    </citation>
    <scope>NUCLEOTIDE SEQUENCE</scope>
</reference>
<gene>
    <name evidence="3" type="ORF">HNY73_018108</name>
</gene>
<feature type="compositionally biased region" description="Low complexity" evidence="1">
    <location>
        <begin position="702"/>
        <end position="717"/>
    </location>
</feature>
<comment type="caution">
    <text evidence="3">The sequence shown here is derived from an EMBL/GenBank/DDBJ whole genome shotgun (WGS) entry which is preliminary data.</text>
</comment>
<reference evidence="3" key="1">
    <citation type="journal article" date="2020" name="bioRxiv">
        <title>Chromosome-level reference genome of the European wasp spider Argiope bruennichi: a resource for studies on range expansion and evolutionary adaptation.</title>
        <authorList>
            <person name="Sheffer M.M."/>
            <person name="Hoppe A."/>
            <person name="Krehenwinkel H."/>
            <person name="Uhl G."/>
            <person name="Kuss A.W."/>
            <person name="Jensen L."/>
            <person name="Jensen C."/>
            <person name="Gillespie R.G."/>
            <person name="Hoff K.J."/>
            <person name="Prost S."/>
        </authorList>
    </citation>
    <scope>NUCLEOTIDE SEQUENCE</scope>
</reference>
<feature type="compositionally biased region" description="Polar residues" evidence="1">
    <location>
        <begin position="870"/>
        <end position="908"/>
    </location>
</feature>
<evidence type="ECO:0000256" key="2">
    <source>
        <dbReference type="SAM" id="SignalP"/>
    </source>
</evidence>
<evidence type="ECO:0000256" key="1">
    <source>
        <dbReference type="SAM" id="MobiDB-lite"/>
    </source>
</evidence>
<name>A0A8T0ED77_ARGBR</name>
<feature type="compositionally biased region" description="Pro residues" evidence="1">
    <location>
        <begin position="282"/>
        <end position="292"/>
    </location>
</feature>
<feature type="region of interest" description="Disordered" evidence="1">
    <location>
        <begin position="702"/>
        <end position="968"/>
    </location>
</feature>
<accession>A0A8T0ED77</accession>
<dbReference type="EMBL" id="JABXBU010002228">
    <property type="protein sequence ID" value="KAF8770600.1"/>
    <property type="molecule type" value="Genomic_DNA"/>
</dbReference>
<feature type="compositionally biased region" description="Acidic residues" evidence="1">
    <location>
        <begin position="743"/>
        <end position="753"/>
    </location>
</feature>
<feature type="compositionally biased region" description="Polar residues" evidence="1">
    <location>
        <begin position="394"/>
        <end position="408"/>
    </location>
</feature>
<evidence type="ECO:0000313" key="3">
    <source>
        <dbReference type="EMBL" id="KAF8770600.1"/>
    </source>
</evidence>
<feature type="chain" id="PRO_5035926454" evidence="2">
    <location>
        <begin position="28"/>
        <end position="968"/>
    </location>
</feature>
<feature type="compositionally biased region" description="Polar residues" evidence="1">
    <location>
        <begin position="196"/>
        <end position="231"/>
    </location>
</feature>
<feature type="compositionally biased region" description="Basic and acidic residues" evidence="1">
    <location>
        <begin position="409"/>
        <end position="427"/>
    </location>
</feature>
<feature type="compositionally biased region" description="Low complexity" evidence="1">
    <location>
        <begin position="373"/>
        <end position="393"/>
    </location>
</feature>
<proteinExistence type="predicted"/>
<keyword evidence="2" id="KW-0732">Signal</keyword>